<dbReference type="AlphaFoldDB" id="A0AA40KMC1"/>
<evidence type="ECO:0000256" key="1">
    <source>
        <dbReference type="SAM" id="MobiDB-lite"/>
    </source>
</evidence>
<keyword evidence="3" id="KW-1185">Reference proteome</keyword>
<feature type="region of interest" description="Disordered" evidence="1">
    <location>
        <begin position="146"/>
        <end position="171"/>
    </location>
</feature>
<dbReference type="EMBL" id="JAHYIQ010000016">
    <property type="protein sequence ID" value="KAK1125416.1"/>
    <property type="molecule type" value="Genomic_DNA"/>
</dbReference>
<organism evidence="2 3">
    <name type="scientific">Melipona bicolor</name>
    <dbReference type="NCBI Taxonomy" id="60889"/>
    <lineage>
        <taxon>Eukaryota</taxon>
        <taxon>Metazoa</taxon>
        <taxon>Ecdysozoa</taxon>
        <taxon>Arthropoda</taxon>
        <taxon>Hexapoda</taxon>
        <taxon>Insecta</taxon>
        <taxon>Pterygota</taxon>
        <taxon>Neoptera</taxon>
        <taxon>Endopterygota</taxon>
        <taxon>Hymenoptera</taxon>
        <taxon>Apocrita</taxon>
        <taxon>Aculeata</taxon>
        <taxon>Apoidea</taxon>
        <taxon>Anthophila</taxon>
        <taxon>Apidae</taxon>
        <taxon>Melipona</taxon>
    </lineage>
</organism>
<feature type="non-terminal residue" evidence="2">
    <location>
        <position position="171"/>
    </location>
</feature>
<comment type="caution">
    <text evidence="2">The sequence shown here is derived from an EMBL/GenBank/DDBJ whole genome shotgun (WGS) entry which is preliminary data.</text>
</comment>
<protein>
    <submittedName>
        <fullName evidence="2">Uncharacterized protein</fullName>
    </submittedName>
</protein>
<sequence length="171" mass="18782">MPPSSVLSTRYRTARRYPVICRGPTTRPCRRNIALLLARCDASASAGAIVKWCQLNDNNKKNVQAENYATREVWRWDKLGILLVSSDSQVTLTKGDRSAFGCSCMCVAKCYAGNIVSRPNKGNRTGVPTTSVRRTVNLCYDGEFSPTGSSSLSYPGHRSSSILTAAERKQQ</sequence>
<dbReference type="Proteomes" id="UP001177670">
    <property type="component" value="Unassembled WGS sequence"/>
</dbReference>
<gene>
    <name evidence="2" type="ORF">K0M31_005784</name>
</gene>
<reference evidence="2" key="1">
    <citation type="submission" date="2021-10" db="EMBL/GenBank/DDBJ databases">
        <title>Melipona bicolor Genome sequencing and assembly.</title>
        <authorList>
            <person name="Araujo N.S."/>
            <person name="Arias M.C."/>
        </authorList>
    </citation>
    <scope>NUCLEOTIDE SEQUENCE</scope>
    <source>
        <strain evidence="2">USP_2M_L1-L4_2017</strain>
        <tissue evidence="2">Whole body</tissue>
    </source>
</reference>
<feature type="compositionally biased region" description="Polar residues" evidence="1">
    <location>
        <begin position="146"/>
        <end position="163"/>
    </location>
</feature>
<name>A0AA40KMC1_9HYME</name>
<evidence type="ECO:0000313" key="3">
    <source>
        <dbReference type="Proteomes" id="UP001177670"/>
    </source>
</evidence>
<evidence type="ECO:0000313" key="2">
    <source>
        <dbReference type="EMBL" id="KAK1125416.1"/>
    </source>
</evidence>
<accession>A0AA40KMC1</accession>
<proteinExistence type="predicted"/>